<accession>A0A8H7BSF8</accession>
<keyword evidence="2" id="KW-0732">Signal</keyword>
<dbReference type="EMBL" id="JABAYA010000025">
    <property type="protein sequence ID" value="KAF7729450.1"/>
    <property type="molecule type" value="Genomic_DNA"/>
</dbReference>
<name>A0A8H7BSF8_9FUNG</name>
<evidence type="ECO:0000256" key="1">
    <source>
        <dbReference type="SAM" id="MobiDB-lite"/>
    </source>
</evidence>
<feature type="signal peptide" evidence="2">
    <location>
        <begin position="1"/>
        <end position="20"/>
    </location>
</feature>
<proteinExistence type="predicted"/>
<keyword evidence="4" id="KW-1185">Reference proteome</keyword>
<feature type="region of interest" description="Disordered" evidence="1">
    <location>
        <begin position="233"/>
        <end position="253"/>
    </location>
</feature>
<sequence length="288" mass="32922">MLYFLWSLCLLFFFFITTQAIPLHCPDTTTDCATSDTESFDVNTDHFAQLVATHWQFDHLETIISSTCKEIADMLQNHIHISTTEIQPLSGEPQPQHAMNIELMDAEILQAQISGAIQAHTQGKLPLIWDNLAEQLGRPAMEEHVRQMLTSHCPESSRQTVDSHCLMDKAAQISSLMDRYVANHLGHIFEILDQRILPELLDHTAKDLQEVLNYFNIAFLQQENRHFSLTVSPWSTKPNTNMKDQQQQQQQQRPSLKSHLLSLVAQSMVSQDYHPTAFITDYAQLARA</sequence>
<feature type="compositionally biased region" description="Polar residues" evidence="1">
    <location>
        <begin position="233"/>
        <end position="244"/>
    </location>
</feature>
<organism evidence="3 4">
    <name type="scientific">Apophysomyces ossiformis</name>
    <dbReference type="NCBI Taxonomy" id="679940"/>
    <lineage>
        <taxon>Eukaryota</taxon>
        <taxon>Fungi</taxon>
        <taxon>Fungi incertae sedis</taxon>
        <taxon>Mucoromycota</taxon>
        <taxon>Mucoromycotina</taxon>
        <taxon>Mucoromycetes</taxon>
        <taxon>Mucorales</taxon>
        <taxon>Mucorineae</taxon>
        <taxon>Mucoraceae</taxon>
        <taxon>Apophysomyces</taxon>
    </lineage>
</organism>
<gene>
    <name evidence="3" type="ORF">EC973_004430</name>
</gene>
<feature type="chain" id="PRO_5034552671" evidence="2">
    <location>
        <begin position="21"/>
        <end position="288"/>
    </location>
</feature>
<dbReference type="OrthoDB" id="2263825at2759"/>
<dbReference type="AlphaFoldDB" id="A0A8H7BSF8"/>
<evidence type="ECO:0000313" key="3">
    <source>
        <dbReference type="EMBL" id="KAF7729450.1"/>
    </source>
</evidence>
<dbReference type="Proteomes" id="UP000605846">
    <property type="component" value="Unassembled WGS sequence"/>
</dbReference>
<reference evidence="3" key="1">
    <citation type="submission" date="2020-01" db="EMBL/GenBank/DDBJ databases">
        <title>Genome Sequencing of Three Apophysomyces-Like Fungal Strains Confirms a Novel Fungal Genus in the Mucoromycota with divergent Burkholderia-like Endosymbiotic Bacteria.</title>
        <authorList>
            <person name="Stajich J.E."/>
            <person name="Macias A.M."/>
            <person name="Carter-House D."/>
            <person name="Lovett B."/>
            <person name="Kasson L.R."/>
            <person name="Berry K."/>
            <person name="Grigoriev I."/>
            <person name="Chang Y."/>
            <person name="Spatafora J."/>
            <person name="Kasson M.T."/>
        </authorList>
    </citation>
    <scope>NUCLEOTIDE SEQUENCE</scope>
    <source>
        <strain evidence="3">NRRL A-21654</strain>
    </source>
</reference>
<protein>
    <submittedName>
        <fullName evidence="3">Uncharacterized protein</fullName>
    </submittedName>
</protein>
<evidence type="ECO:0000256" key="2">
    <source>
        <dbReference type="SAM" id="SignalP"/>
    </source>
</evidence>
<comment type="caution">
    <text evidence="3">The sequence shown here is derived from an EMBL/GenBank/DDBJ whole genome shotgun (WGS) entry which is preliminary data.</text>
</comment>
<evidence type="ECO:0000313" key="4">
    <source>
        <dbReference type="Proteomes" id="UP000605846"/>
    </source>
</evidence>